<feature type="signal peptide" evidence="2">
    <location>
        <begin position="1"/>
        <end position="17"/>
    </location>
</feature>
<dbReference type="PANTHER" id="PTHR35678:SF1">
    <property type="entry name" value="PROTEIN STPG4"/>
    <property type="match status" value="1"/>
</dbReference>
<reference evidence="3" key="2">
    <citation type="submission" date="2025-08" db="UniProtKB">
        <authorList>
            <consortium name="Ensembl"/>
        </authorList>
    </citation>
    <scope>IDENTIFICATION</scope>
</reference>
<organism evidence="3 4">
    <name type="scientific">Hucho hucho</name>
    <name type="common">huchen</name>
    <dbReference type="NCBI Taxonomy" id="62062"/>
    <lineage>
        <taxon>Eukaryota</taxon>
        <taxon>Metazoa</taxon>
        <taxon>Chordata</taxon>
        <taxon>Craniata</taxon>
        <taxon>Vertebrata</taxon>
        <taxon>Euteleostomi</taxon>
        <taxon>Actinopterygii</taxon>
        <taxon>Neopterygii</taxon>
        <taxon>Teleostei</taxon>
        <taxon>Protacanthopterygii</taxon>
        <taxon>Salmoniformes</taxon>
        <taxon>Salmonidae</taxon>
        <taxon>Salmoninae</taxon>
        <taxon>Hucho</taxon>
    </lineage>
</organism>
<dbReference type="AlphaFoldDB" id="A0A4W5M582"/>
<keyword evidence="4" id="KW-1185">Reference proteome</keyword>
<dbReference type="GO" id="GO:0003682">
    <property type="term" value="F:chromatin binding"/>
    <property type="evidence" value="ECO:0007669"/>
    <property type="project" value="TreeGrafter"/>
</dbReference>
<feature type="chain" id="PRO_5021367356" evidence="2">
    <location>
        <begin position="18"/>
        <end position="303"/>
    </location>
</feature>
<keyword evidence="2" id="KW-0732">Signal</keyword>
<dbReference type="GO" id="GO:0001939">
    <property type="term" value="C:female pronucleus"/>
    <property type="evidence" value="ECO:0007669"/>
    <property type="project" value="TreeGrafter"/>
</dbReference>
<dbReference type="GO" id="GO:0042585">
    <property type="term" value="C:germinal vesicle"/>
    <property type="evidence" value="ECO:0007669"/>
    <property type="project" value="TreeGrafter"/>
</dbReference>
<dbReference type="PANTHER" id="PTHR35678">
    <property type="entry name" value="PROTEIN STPG4"/>
    <property type="match status" value="1"/>
</dbReference>
<reference evidence="4" key="1">
    <citation type="submission" date="2018-06" db="EMBL/GenBank/DDBJ databases">
        <title>Genome assembly of Danube salmon.</title>
        <authorList>
            <person name="Macqueen D.J."/>
            <person name="Gundappa M.K."/>
        </authorList>
    </citation>
    <scope>NUCLEOTIDE SEQUENCE [LARGE SCALE GENOMIC DNA]</scope>
</reference>
<dbReference type="Proteomes" id="UP000314982">
    <property type="component" value="Unassembled WGS sequence"/>
</dbReference>
<dbReference type="Ensembl" id="ENSHHUT00000034341.1">
    <property type="protein sequence ID" value="ENSHHUP00000032999.1"/>
    <property type="gene ID" value="ENSHHUG00000020883.1"/>
</dbReference>
<evidence type="ECO:0000256" key="2">
    <source>
        <dbReference type="SAM" id="SignalP"/>
    </source>
</evidence>
<dbReference type="GO" id="GO:0044727">
    <property type="term" value="P:epigenetic programing of male pronucleus"/>
    <property type="evidence" value="ECO:0007669"/>
    <property type="project" value="TreeGrafter"/>
</dbReference>
<proteinExistence type="predicted"/>
<dbReference type="GO" id="GO:0001940">
    <property type="term" value="C:male pronucleus"/>
    <property type="evidence" value="ECO:0007669"/>
    <property type="project" value="TreeGrafter"/>
</dbReference>
<name>A0A4W5M582_9TELE</name>
<evidence type="ECO:0000313" key="3">
    <source>
        <dbReference type="Ensembl" id="ENSHHUP00000032999.1"/>
    </source>
</evidence>
<protein>
    <submittedName>
        <fullName evidence="3">Si:ch211-93n23.7</fullName>
    </submittedName>
</protein>
<evidence type="ECO:0000313" key="4">
    <source>
        <dbReference type="Proteomes" id="UP000314982"/>
    </source>
</evidence>
<accession>A0A4W5M582</accession>
<sequence length="303" mass="33554">MTILICVIINIFNFDLGLTVSAACHSVSLLKTWIVGGAATSNSHGLSSCNSISVEQTADGEVRTGKTMTVGKHISKVSDISRDDASCRTEERGNEKGDQSDRGRWWMGTLKDTPIPGSYHIRDFIEEAGLNPVRRTYGFKGTGRDTKMQMRKGDLLLPGAYCFTDSTQEALQCQASYSFKSCPRPKNYTLGIRDKEIDLSPCHYNVTEKPVPKIPCKHVMFRSAVQRASFLPREGPAPGHYNMRTGPTKGVTSCFRSTVPRLHSVRSRTPGPGTYEPSWQMGHRLGTEANMGRAHGLFFRNVF</sequence>
<reference evidence="3" key="3">
    <citation type="submission" date="2025-09" db="UniProtKB">
        <authorList>
            <consortium name="Ensembl"/>
        </authorList>
    </citation>
    <scope>IDENTIFICATION</scope>
</reference>
<dbReference type="GO" id="GO:0042393">
    <property type="term" value="F:histone binding"/>
    <property type="evidence" value="ECO:0007669"/>
    <property type="project" value="TreeGrafter"/>
</dbReference>
<evidence type="ECO:0000256" key="1">
    <source>
        <dbReference type="SAM" id="MobiDB-lite"/>
    </source>
</evidence>
<feature type="region of interest" description="Disordered" evidence="1">
    <location>
        <begin position="81"/>
        <end position="103"/>
    </location>
</feature>
<dbReference type="GeneTree" id="ENSGT00940000167263"/>